<dbReference type="Proteomes" id="UP000504606">
    <property type="component" value="Unplaced"/>
</dbReference>
<dbReference type="AlphaFoldDB" id="A0A9C6U454"/>
<protein>
    <submittedName>
        <fullName evidence="3">Uncharacterized protein LOC127749904</fullName>
    </submittedName>
</protein>
<evidence type="ECO:0000313" key="2">
    <source>
        <dbReference type="Proteomes" id="UP000504606"/>
    </source>
</evidence>
<dbReference type="GeneID" id="127749904"/>
<name>A0A9C6U454_FRAOC</name>
<gene>
    <name evidence="3" type="primary">LOC127749904</name>
</gene>
<dbReference type="RefSeq" id="XP_052125890.1">
    <property type="nucleotide sequence ID" value="XM_052269930.1"/>
</dbReference>
<evidence type="ECO:0000256" key="1">
    <source>
        <dbReference type="SAM" id="MobiDB-lite"/>
    </source>
</evidence>
<evidence type="ECO:0000313" key="3">
    <source>
        <dbReference type="RefSeq" id="XP_052125890.1"/>
    </source>
</evidence>
<organism evidence="2 3">
    <name type="scientific">Frankliniella occidentalis</name>
    <name type="common">Western flower thrips</name>
    <name type="synonym">Euthrips occidentalis</name>
    <dbReference type="NCBI Taxonomy" id="133901"/>
    <lineage>
        <taxon>Eukaryota</taxon>
        <taxon>Metazoa</taxon>
        <taxon>Ecdysozoa</taxon>
        <taxon>Arthropoda</taxon>
        <taxon>Hexapoda</taxon>
        <taxon>Insecta</taxon>
        <taxon>Pterygota</taxon>
        <taxon>Neoptera</taxon>
        <taxon>Paraneoptera</taxon>
        <taxon>Thysanoptera</taxon>
        <taxon>Terebrantia</taxon>
        <taxon>Thripoidea</taxon>
        <taxon>Thripidae</taxon>
        <taxon>Frankliniella</taxon>
    </lineage>
</organism>
<feature type="region of interest" description="Disordered" evidence="1">
    <location>
        <begin position="81"/>
        <end position="103"/>
    </location>
</feature>
<feature type="compositionally biased region" description="Basic and acidic residues" evidence="1">
    <location>
        <begin position="81"/>
        <end position="95"/>
    </location>
</feature>
<keyword evidence="2" id="KW-1185">Reference proteome</keyword>
<reference evidence="3" key="1">
    <citation type="submission" date="2025-08" db="UniProtKB">
        <authorList>
            <consortium name="RefSeq"/>
        </authorList>
    </citation>
    <scope>IDENTIFICATION</scope>
    <source>
        <tissue evidence="3">Whole organism</tissue>
    </source>
</reference>
<accession>A0A9C6U454</accession>
<proteinExistence type="predicted"/>
<sequence length="115" mass="12257">MASAAGESLRTAAASKAEEAKLAALRGARHTGAAVGLAVRRAVGLAAAQVQRIINDSSLRLMQTVADLATRTVSRQVKADVETKTSDTERRELKKLSGKGTDSILKKHCERQDMK</sequence>
<dbReference type="KEGG" id="foc:127749904"/>